<feature type="domain" description="HTH hxlR-type" evidence="4">
    <location>
        <begin position="9"/>
        <end position="107"/>
    </location>
</feature>
<dbReference type="GO" id="GO:0003677">
    <property type="term" value="F:DNA binding"/>
    <property type="evidence" value="ECO:0007669"/>
    <property type="project" value="UniProtKB-KW"/>
</dbReference>
<dbReference type="InterPro" id="IPR036390">
    <property type="entry name" value="WH_DNA-bd_sf"/>
</dbReference>
<keyword evidence="2" id="KW-0238">DNA-binding</keyword>
<dbReference type="Pfam" id="PF01638">
    <property type="entry name" value="HxlR"/>
    <property type="match status" value="1"/>
</dbReference>
<dbReference type="AlphaFoldDB" id="A0A2A2HP86"/>
<dbReference type="PANTHER" id="PTHR33204">
    <property type="entry name" value="TRANSCRIPTIONAL REGULATOR, MARR FAMILY"/>
    <property type="match status" value="1"/>
</dbReference>
<dbReference type="OrthoDB" id="10490at2157"/>
<name>A0A2A2HP86_9EURY</name>
<comment type="caution">
    <text evidence="5">The sequence shown here is derived from an EMBL/GenBank/DDBJ whole genome shotgun (WGS) entry which is preliminary data.</text>
</comment>
<keyword evidence="1" id="KW-0805">Transcription regulation</keyword>
<organism evidence="5 6">
    <name type="scientific">Methanosarcina spelaei</name>
    <dbReference type="NCBI Taxonomy" id="1036679"/>
    <lineage>
        <taxon>Archaea</taxon>
        <taxon>Methanobacteriati</taxon>
        <taxon>Methanobacteriota</taxon>
        <taxon>Stenosarchaea group</taxon>
        <taxon>Methanomicrobia</taxon>
        <taxon>Methanosarcinales</taxon>
        <taxon>Methanosarcinaceae</taxon>
        <taxon>Methanosarcina</taxon>
    </lineage>
</organism>
<keyword evidence="6" id="KW-1185">Reference proteome</keyword>
<evidence type="ECO:0000259" key="4">
    <source>
        <dbReference type="PROSITE" id="PS51118"/>
    </source>
</evidence>
<dbReference type="InterPro" id="IPR002577">
    <property type="entry name" value="HTH_HxlR"/>
</dbReference>
<dbReference type="InterPro" id="IPR011991">
    <property type="entry name" value="ArsR-like_HTH"/>
</dbReference>
<proteinExistence type="predicted"/>
<evidence type="ECO:0000256" key="2">
    <source>
        <dbReference type="ARBA" id="ARBA00023125"/>
    </source>
</evidence>
<dbReference type="InterPro" id="IPR036388">
    <property type="entry name" value="WH-like_DNA-bd_sf"/>
</dbReference>
<dbReference type="EMBL" id="LMVP01000530">
    <property type="protein sequence ID" value="PAV11096.1"/>
    <property type="molecule type" value="Genomic_DNA"/>
</dbReference>
<accession>A0A2A2HP86</accession>
<evidence type="ECO:0000256" key="3">
    <source>
        <dbReference type="ARBA" id="ARBA00023163"/>
    </source>
</evidence>
<dbReference type="CDD" id="cd00090">
    <property type="entry name" value="HTH_ARSR"/>
    <property type="match status" value="1"/>
</dbReference>
<protein>
    <recommendedName>
        <fullName evidence="4">HTH hxlR-type domain-containing protein</fullName>
    </recommendedName>
</protein>
<evidence type="ECO:0000313" key="6">
    <source>
        <dbReference type="Proteomes" id="UP000218164"/>
    </source>
</evidence>
<dbReference type="SUPFAM" id="SSF46785">
    <property type="entry name" value="Winged helix' DNA-binding domain"/>
    <property type="match status" value="1"/>
</dbReference>
<dbReference type="Proteomes" id="UP000218164">
    <property type="component" value="Unassembled WGS sequence"/>
</dbReference>
<gene>
    <name evidence="5" type="ORF">ASJ81_11255</name>
</gene>
<dbReference type="Gene3D" id="1.10.10.10">
    <property type="entry name" value="Winged helix-like DNA-binding domain superfamily/Winged helix DNA-binding domain"/>
    <property type="match status" value="1"/>
</dbReference>
<evidence type="ECO:0000313" key="5">
    <source>
        <dbReference type="EMBL" id="PAV11096.1"/>
    </source>
</evidence>
<dbReference type="PANTHER" id="PTHR33204:SF29">
    <property type="entry name" value="TRANSCRIPTIONAL REGULATOR"/>
    <property type="match status" value="1"/>
</dbReference>
<dbReference type="PROSITE" id="PS51118">
    <property type="entry name" value="HTH_HXLR"/>
    <property type="match status" value="1"/>
</dbReference>
<reference evidence="5 6" key="1">
    <citation type="journal article" date="2017" name="BMC Genomics">
        <title>Genomic analysis of methanogenic archaea reveals a shift towards energy conservation.</title>
        <authorList>
            <person name="Gilmore S.P."/>
            <person name="Henske J.K."/>
            <person name="Sexton J.A."/>
            <person name="Solomon K.V."/>
            <person name="Seppala S."/>
            <person name="Yoo J.I."/>
            <person name="Huyett L.M."/>
            <person name="Pressman A."/>
            <person name="Cogan J.Z."/>
            <person name="Kivenson V."/>
            <person name="Peng X."/>
            <person name="Tan Y."/>
            <person name="Valentine D.L."/>
            <person name="O'Malley M.A."/>
        </authorList>
    </citation>
    <scope>NUCLEOTIDE SEQUENCE [LARGE SCALE GENOMIC DNA]</scope>
    <source>
        <strain evidence="5 6">MC-15</strain>
    </source>
</reference>
<keyword evidence="3" id="KW-0804">Transcription</keyword>
<sequence length="118" mass="13676">MKSEKESKCNVDEYVEVFGSKWNLIIISHLWENTLRYTELQKRMNGINAKTITTHLRKLEEHAIIERKVYAEVPPRVEYSLTERGKALLPVLGAMSEWSKKNPLLKMTDSEANGKTEI</sequence>
<evidence type="ECO:0000256" key="1">
    <source>
        <dbReference type="ARBA" id="ARBA00023015"/>
    </source>
</evidence>
<dbReference type="RefSeq" id="WP_095645789.1">
    <property type="nucleotide sequence ID" value="NZ_LMVP01000530.1"/>
</dbReference>